<protein>
    <recommendedName>
        <fullName evidence="9">TRAP transporter small permease protein</fullName>
    </recommendedName>
</protein>
<evidence type="ECO:0000256" key="7">
    <source>
        <dbReference type="ARBA" id="ARBA00023136"/>
    </source>
</evidence>
<evidence type="ECO:0000256" key="9">
    <source>
        <dbReference type="RuleBase" id="RU369079"/>
    </source>
</evidence>
<dbReference type="Pfam" id="PF04290">
    <property type="entry name" value="DctQ"/>
    <property type="match status" value="1"/>
</dbReference>
<evidence type="ECO:0000256" key="2">
    <source>
        <dbReference type="ARBA" id="ARBA00022448"/>
    </source>
</evidence>
<evidence type="ECO:0000259" key="10">
    <source>
        <dbReference type="Pfam" id="PF04290"/>
    </source>
</evidence>
<comment type="subunit">
    <text evidence="9">The complex comprises the extracytoplasmic solute receptor protein and the two transmembrane proteins.</text>
</comment>
<keyword evidence="6 9" id="KW-1133">Transmembrane helix</keyword>
<evidence type="ECO:0000256" key="8">
    <source>
        <dbReference type="ARBA" id="ARBA00038436"/>
    </source>
</evidence>
<evidence type="ECO:0000256" key="5">
    <source>
        <dbReference type="ARBA" id="ARBA00022692"/>
    </source>
</evidence>
<comment type="function">
    <text evidence="9">Part of the tripartite ATP-independent periplasmic (TRAP) transport system.</text>
</comment>
<proteinExistence type="inferred from homology"/>
<evidence type="ECO:0000313" key="11">
    <source>
        <dbReference type="EMBL" id="UTW13869.1"/>
    </source>
</evidence>
<accession>A0ABY5HP22</accession>
<organism evidence="11 12">
    <name type="scientific">Marinobacterium rhizophilum</name>
    <dbReference type="NCBI Taxonomy" id="420402"/>
    <lineage>
        <taxon>Bacteria</taxon>
        <taxon>Pseudomonadati</taxon>
        <taxon>Pseudomonadota</taxon>
        <taxon>Gammaproteobacteria</taxon>
        <taxon>Oceanospirillales</taxon>
        <taxon>Oceanospirillaceae</taxon>
        <taxon>Marinobacterium</taxon>
    </lineage>
</organism>
<keyword evidence="5 9" id="KW-0812">Transmembrane</keyword>
<keyword evidence="4 9" id="KW-0997">Cell inner membrane</keyword>
<comment type="subcellular location">
    <subcellularLocation>
        <location evidence="1 9">Cell inner membrane</location>
        <topology evidence="1 9">Multi-pass membrane protein</topology>
    </subcellularLocation>
</comment>
<keyword evidence="7 9" id="KW-0472">Membrane</keyword>
<feature type="transmembrane region" description="Helical" evidence="9">
    <location>
        <begin position="94"/>
        <end position="116"/>
    </location>
</feature>
<dbReference type="EMBL" id="CP073347">
    <property type="protein sequence ID" value="UTW13869.1"/>
    <property type="molecule type" value="Genomic_DNA"/>
</dbReference>
<dbReference type="PANTHER" id="PTHR35011">
    <property type="entry name" value="2,3-DIKETO-L-GULONATE TRAP TRANSPORTER SMALL PERMEASE PROTEIN YIAM"/>
    <property type="match status" value="1"/>
</dbReference>
<evidence type="ECO:0000256" key="4">
    <source>
        <dbReference type="ARBA" id="ARBA00022519"/>
    </source>
</evidence>
<gene>
    <name evidence="11" type="ORF">KDW95_09635</name>
</gene>
<keyword evidence="12" id="KW-1185">Reference proteome</keyword>
<comment type="similarity">
    <text evidence="8 9">Belongs to the TRAP transporter small permease family.</text>
</comment>
<dbReference type="InterPro" id="IPR055348">
    <property type="entry name" value="DctQ"/>
</dbReference>
<reference evidence="11" key="1">
    <citation type="submission" date="2021-04" db="EMBL/GenBank/DDBJ databases">
        <title>Oceanospirillales bacteria with DddD are important DMSP degraders in coastal seawater.</title>
        <authorList>
            <person name="Liu J."/>
        </authorList>
    </citation>
    <scope>NUCLEOTIDE SEQUENCE</scope>
    <source>
        <strain evidence="11">D13-1</strain>
    </source>
</reference>
<keyword evidence="3" id="KW-1003">Cell membrane</keyword>
<dbReference type="Proteomes" id="UP001058461">
    <property type="component" value="Chromosome"/>
</dbReference>
<feature type="transmembrane region" description="Helical" evidence="9">
    <location>
        <begin position="54"/>
        <end position="73"/>
    </location>
</feature>
<dbReference type="RefSeq" id="WP_255856060.1">
    <property type="nucleotide sequence ID" value="NZ_CP073347.1"/>
</dbReference>
<dbReference type="InterPro" id="IPR007387">
    <property type="entry name" value="TRAP_DctQ"/>
</dbReference>
<feature type="transmembrane region" description="Helical" evidence="9">
    <location>
        <begin position="136"/>
        <end position="158"/>
    </location>
</feature>
<name>A0ABY5HP22_9GAMM</name>
<keyword evidence="2 9" id="KW-0813">Transport</keyword>
<feature type="transmembrane region" description="Helical" evidence="9">
    <location>
        <begin position="12"/>
        <end position="34"/>
    </location>
</feature>
<feature type="domain" description="Tripartite ATP-independent periplasmic transporters DctQ component" evidence="10">
    <location>
        <begin position="32"/>
        <end position="153"/>
    </location>
</feature>
<evidence type="ECO:0000313" key="12">
    <source>
        <dbReference type="Proteomes" id="UP001058461"/>
    </source>
</evidence>
<dbReference type="PANTHER" id="PTHR35011:SF4">
    <property type="entry name" value="SLL1102 PROTEIN"/>
    <property type="match status" value="1"/>
</dbReference>
<evidence type="ECO:0000256" key="1">
    <source>
        <dbReference type="ARBA" id="ARBA00004429"/>
    </source>
</evidence>
<sequence length="177" mass="19899">MLMLKLERAVNRVSDLFGMIAAVLFVLLLFNVFYDVLSRYVFNDVSIAMQEMEWHLFALMFLLGVPFTLRADAHVRVDILYDRLSLRRRAWIDLAGTLCLLLPFCLLVGWYGVGFAHESFLLGETSGDPGGLPYRWLIKAAIPFAFFATALSGFGLALKSINTLRGQSLADLQGDRT</sequence>
<evidence type="ECO:0000256" key="6">
    <source>
        <dbReference type="ARBA" id="ARBA00022989"/>
    </source>
</evidence>
<evidence type="ECO:0000256" key="3">
    <source>
        <dbReference type="ARBA" id="ARBA00022475"/>
    </source>
</evidence>